<name>A0A3P7PU38_DIBLA</name>
<proteinExistence type="predicted"/>
<keyword evidence="1" id="KW-0732">Signal</keyword>
<dbReference type="AlphaFoldDB" id="A0A3P7PU38"/>
<feature type="signal peptide" evidence="1">
    <location>
        <begin position="1"/>
        <end position="22"/>
    </location>
</feature>
<dbReference type="Proteomes" id="UP000281553">
    <property type="component" value="Unassembled WGS sequence"/>
</dbReference>
<sequence>MPSRTLLTTLLVLASAILSTRAHPKAREEELKETKRKPVNDTYDDLLESALAEISIPEKVETPAELNEESIAVLRPASPRWWRKFRERIRLTARRIERTARRTWDNLKPFLPLILRSLLPAPAA</sequence>
<protein>
    <submittedName>
        <fullName evidence="2">Uncharacterized protein</fullName>
    </submittedName>
</protein>
<evidence type="ECO:0000256" key="1">
    <source>
        <dbReference type="SAM" id="SignalP"/>
    </source>
</evidence>
<evidence type="ECO:0000313" key="2">
    <source>
        <dbReference type="EMBL" id="VDN21506.1"/>
    </source>
</evidence>
<gene>
    <name evidence="2" type="ORF">DILT_LOCUS13848</name>
</gene>
<accession>A0A3P7PU38</accession>
<organism evidence="2 3">
    <name type="scientific">Dibothriocephalus latus</name>
    <name type="common">Fish tapeworm</name>
    <name type="synonym">Diphyllobothrium latum</name>
    <dbReference type="NCBI Taxonomy" id="60516"/>
    <lineage>
        <taxon>Eukaryota</taxon>
        <taxon>Metazoa</taxon>
        <taxon>Spiralia</taxon>
        <taxon>Lophotrochozoa</taxon>
        <taxon>Platyhelminthes</taxon>
        <taxon>Cestoda</taxon>
        <taxon>Eucestoda</taxon>
        <taxon>Diphyllobothriidea</taxon>
        <taxon>Diphyllobothriidae</taxon>
        <taxon>Dibothriocephalus</taxon>
    </lineage>
</organism>
<feature type="chain" id="PRO_5018325774" evidence="1">
    <location>
        <begin position="23"/>
        <end position="124"/>
    </location>
</feature>
<reference evidence="2 3" key="1">
    <citation type="submission" date="2018-11" db="EMBL/GenBank/DDBJ databases">
        <authorList>
            <consortium name="Pathogen Informatics"/>
        </authorList>
    </citation>
    <scope>NUCLEOTIDE SEQUENCE [LARGE SCALE GENOMIC DNA]</scope>
</reference>
<evidence type="ECO:0000313" key="3">
    <source>
        <dbReference type="Proteomes" id="UP000281553"/>
    </source>
</evidence>
<dbReference type="EMBL" id="UYRU01071842">
    <property type="protein sequence ID" value="VDN21506.1"/>
    <property type="molecule type" value="Genomic_DNA"/>
</dbReference>
<keyword evidence="3" id="KW-1185">Reference proteome</keyword>